<dbReference type="GO" id="GO:0003723">
    <property type="term" value="F:RNA binding"/>
    <property type="evidence" value="ECO:0007669"/>
    <property type="project" value="InterPro"/>
</dbReference>
<dbReference type="InterPro" id="IPR001456">
    <property type="entry name" value="HC-pro"/>
</dbReference>
<dbReference type="Pfam" id="PF00767">
    <property type="entry name" value="Poty_coat"/>
    <property type="match status" value="1"/>
</dbReference>
<dbReference type="PANTHER" id="PTHR18934:SF99">
    <property type="entry name" value="ATP-DEPENDENT RNA HELICASE DHX37-RELATED"/>
    <property type="match status" value="1"/>
</dbReference>
<keyword evidence="19" id="KW-0347">Helicase</keyword>
<dbReference type="InterPro" id="IPR014001">
    <property type="entry name" value="Helicase_ATP-bd"/>
</dbReference>
<dbReference type="GeneID" id="37620444"/>
<evidence type="ECO:0000259" key="39">
    <source>
        <dbReference type="PROSITE" id="PS51744"/>
    </source>
</evidence>
<dbReference type="Gene3D" id="3.40.50.300">
    <property type="entry name" value="P-loop containing nucleotide triphosphate hydrolases"/>
    <property type="match status" value="2"/>
</dbReference>
<comment type="function">
    <text evidence="28">Has helicase activity. It may be involved in replication.</text>
</comment>
<dbReference type="Gene3D" id="2.40.10.10">
    <property type="entry name" value="Trypsin-like serine proteases"/>
    <property type="match status" value="1"/>
</dbReference>
<keyword evidence="17" id="KW-0547">Nucleotide-binding</keyword>
<dbReference type="InterPro" id="IPR001205">
    <property type="entry name" value="RNA-dir_pol_C"/>
</dbReference>
<comment type="function">
    <text evidence="27">Involved in aphid transmission, cell-to-cell and systemis movement, encapsidation of the viral RNA and in the regulation of viral RNA amplification.</text>
</comment>
<evidence type="ECO:0000313" key="40">
    <source>
        <dbReference type="EMBL" id="ATO88014.1"/>
    </source>
</evidence>
<feature type="domain" description="RdRp catalytic" evidence="35">
    <location>
        <begin position="2042"/>
        <end position="2170"/>
    </location>
</feature>
<evidence type="ECO:0000256" key="27">
    <source>
        <dbReference type="ARBA" id="ARBA00029405"/>
    </source>
</evidence>
<evidence type="ECO:0000256" key="22">
    <source>
        <dbReference type="ARBA" id="ARBA00022844"/>
    </source>
</evidence>
<evidence type="ECO:0000256" key="33">
    <source>
        <dbReference type="SAM" id="MobiDB-lite"/>
    </source>
</evidence>
<keyword evidence="6" id="KW-0696">RNA-directed RNA polymerase</keyword>
<comment type="function">
    <text evidence="31">Mediates the cap-independent, EIF4E-dependent translation of viral genomic RNAs. Binds to the cap-binding site of host EIF4E and thus interferes with the host EIF4E-dependent mRNA export and translation. VPg-RNA directly binds EIF4E and is a template for transcription. Also forms trimeric complexes with EIF4E-EIF4G, which are templates for translation.</text>
</comment>
<evidence type="ECO:0000256" key="34">
    <source>
        <dbReference type="SAM" id="Phobius"/>
    </source>
</evidence>
<dbReference type="PRINTS" id="PR00966">
    <property type="entry name" value="NIAPOTYPTASE"/>
</dbReference>
<keyword evidence="15" id="KW-0808">Transferase</keyword>
<keyword evidence="16" id="KW-0548">Nucleotidyltransferase</keyword>
<comment type="catalytic activity">
    <reaction evidence="2">
        <text>Hydrolyzes a Gly-|-Gly bond at its own C-terminus, commonly in the sequence -Tyr-Xaa-Val-Gly-|-Gly, in the processing of the potyviral polyprotein.</text>
        <dbReference type="EC" id="3.4.22.45"/>
    </reaction>
</comment>
<dbReference type="GO" id="GO:0006508">
    <property type="term" value="P:proteolysis"/>
    <property type="evidence" value="ECO:0007669"/>
    <property type="project" value="UniProtKB-KW"/>
</dbReference>
<evidence type="ECO:0000256" key="9">
    <source>
        <dbReference type="ARBA" id="ARBA00022520"/>
    </source>
</evidence>
<dbReference type="Pfam" id="PF00851">
    <property type="entry name" value="Peptidase_C6"/>
    <property type="match status" value="1"/>
</dbReference>
<keyword evidence="22" id="KW-0946">Virion</keyword>
<feature type="transmembrane region" description="Helical" evidence="34">
    <location>
        <begin position="531"/>
        <end position="551"/>
    </location>
</feature>
<evidence type="ECO:0000256" key="10">
    <source>
        <dbReference type="ARBA" id="ARBA00022553"/>
    </source>
</evidence>
<keyword evidence="21" id="KW-0067">ATP-binding</keyword>
<dbReference type="GO" id="GO:0019029">
    <property type="term" value="C:helical viral capsid"/>
    <property type="evidence" value="ECO:0007669"/>
    <property type="project" value="UniProtKB-KW"/>
</dbReference>
<dbReference type="PROSITE" id="PS50507">
    <property type="entry name" value="RDRP_SSRNA_POS"/>
    <property type="match status" value="1"/>
</dbReference>
<keyword evidence="13" id="KW-1090">Inhibition of host innate immune response by virus</keyword>
<dbReference type="GO" id="GO:0005198">
    <property type="term" value="F:structural molecule activity"/>
    <property type="evidence" value="ECO:0007669"/>
    <property type="project" value="InterPro"/>
</dbReference>
<dbReference type="InterPro" id="IPR009003">
    <property type="entry name" value="Peptidase_S1_PA"/>
</dbReference>
<dbReference type="PROSITE" id="PS51744">
    <property type="entry name" value="HC_PRO_CPD"/>
    <property type="match status" value="1"/>
</dbReference>
<keyword evidence="34" id="KW-0472">Membrane</keyword>
<evidence type="ECO:0000256" key="31">
    <source>
        <dbReference type="ARBA" id="ARBA00045403"/>
    </source>
</evidence>
<keyword evidence="7" id="KW-1036">Host cytoplasmic vesicle</keyword>
<dbReference type="SMART" id="SM00490">
    <property type="entry name" value="HELICc"/>
    <property type="match status" value="1"/>
</dbReference>
<dbReference type="EMBL" id="MF622947">
    <property type="protein sequence ID" value="ATO88014.1"/>
    <property type="molecule type" value="Genomic_RNA"/>
</dbReference>
<dbReference type="SUPFAM" id="SSF52540">
    <property type="entry name" value="P-loop containing nucleoside triphosphate hydrolases"/>
    <property type="match status" value="1"/>
</dbReference>
<comment type="similarity">
    <text evidence="4">Belongs to the potyviridae genome polyprotein family.</text>
</comment>
<dbReference type="GO" id="GO:0004197">
    <property type="term" value="F:cysteine-type endopeptidase activity"/>
    <property type="evidence" value="ECO:0007669"/>
    <property type="project" value="InterPro"/>
</dbReference>
<evidence type="ECO:0000256" key="15">
    <source>
        <dbReference type="ARBA" id="ARBA00022679"/>
    </source>
</evidence>
<feature type="compositionally biased region" description="Low complexity" evidence="33">
    <location>
        <begin position="2341"/>
        <end position="2355"/>
    </location>
</feature>
<accession>A0A2D1P871</accession>
<dbReference type="InterPro" id="IPR013648">
    <property type="entry name" value="PP_Potyviridae"/>
</dbReference>
<keyword evidence="11" id="KW-0167">Capsid protein</keyword>
<organism evidence="40 41">
    <name type="scientific">Cardamom mosaic virus</name>
    <dbReference type="NCBI Taxonomy" id="104637"/>
    <lineage>
        <taxon>Viruses</taxon>
        <taxon>Riboviria</taxon>
        <taxon>Orthornavirae</taxon>
        <taxon>Pisuviricota</taxon>
        <taxon>Stelpaviricetes</taxon>
        <taxon>Patatavirales</taxon>
        <taxon>Potyviridae</taxon>
        <taxon>Macluravirus</taxon>
        <taxon>Macluravirus cardamomi</taxon>
    </lineage>
</organism>
<evidence type="ECO:0000259" key="36">
    <source>
        <dbReference type="PROSITE" id="PS51192"/>
    </source>
</evidence>
<evidence type="ECO:0000313" key="41">
    <source>
        <dbReference type="Proteomes" id="UP000246598"/>
    </source>
</evidence>
<dbReference type="InterPro" id="IPR001650">
    <property type="entry name" value="Helicase_C-like"/>
</dbReference>
<dbReference type="GO" id="GO:0044161">
    <property type="term" value="C:host cell cytoplasmic vesicle"/>
    <property type="evidence" value="ECO:0007669"/>
    <property type="project" value="UniProtKB-SubCell"/>
</dbReference>
<dbReference type="InterPro" id="IPR011545">
    <property type="entry name" value="DEAD/DEAH_box_helicase_dom"/>
</dbReference>
<keyword evidence="34" id="KW-0812">Transmembrane</keyword>
<feature type="region of interest" description="Disordered" evidence="33">
    <location>
        <begin position="2333"/>
        <end position="2386"/>
    </location>
</feature>
<evidence type="ECO:0000256" key="16">
    <source>
        <dbReference type="ARBA" id="ARBA00022695"/>
    </source>
</evidence>
<evidence type="ECO:0000256" key="28">
    <source>
        <dbReference type="ARBA" id="ARBA00029422"/>
    </source>
</evidence>
<feature type="domain" description="Peptidase C6" evidence="39">
    <location>
        <begin position="143"/>
        <end position="262"/>
    </location>
</feature>
<evidence type="ECO:0000256" key="5">
    <source>
        <dbReference type="ARBA" id="ARBA00022463"/>
    </source>
</evidence>
<protein>
    <submittedName>
        <fullName evidence="40">Polyprotein</fullName>
    </submittedName>
</protein>
<dbReference type="Gene3D" id="3.90.70.150">
    <property type="entry name" value="Helper component proteinase"/>
    <property type="match status" value="1"/>
</dbReference>
<dbReference type="GO" id="GO:0004386">
    <property type="term" value="F:helicase activity"/>
    <property type="evidence" value="ECO:0007669"/>
    <property type="project" value="UniProtKB-KW"/>
</dbReference>
<dbReference type="GO" id="GO:0006351">
    <property type="term" value="P:DNA-templated transcription"/>
    <property type="evidence" value="ECO:0007669"/>
    <property type="project" value="InterPro"/>
</dbReference>
<dbReference type="GO" id="GO:0052170">
    <property type="term" value="P:symbiont-mediated suppression of host innate immune response"/>
    <property type="evidence" value="ECO:0007669"/>
    <property type="project" value="UniProtKB-KW"/>
</dbReference>
<evidence type="ECO:0000256" key="7">
    <source>
        <dbReference type="ARBA" id="ARBA00022488"/>
    </source>
</evidence>
<proteinExistence type="inferred from homology"/>
<evidence type="ECO:0000256" key="30">
    <source>
        <dbReference type="ARBA" id="ARBA00034108"/>
    </source>
</evidence>
<dbReference type="GO" id="GO:0003968">
    <property type="term" value="F:RNA-directed RNA polymerase activity"/>
    <property type="evidence" value="ECO:0007669"/>
    <property type="project" value="UniProtKB-KW"/>
</dbReference>
<evidence type="ECO:0000256" key="25">
    <source>
        <dbReference type="ARBA" id="ARBA00029399"/>
    </source>
</evidence>
<dbReference type="GO" id="GO:0039694">
    <property type="term" value="P:viral RNA genome replication"/>
    <property type="evidence" value="ECO:0007669"/>
    <property type="project" value="InterPro"/>
</dbReference>
<evidence type="ECO:0000256" key="8">
    <source>
        <dbReference type="ARBA" id="ARBA00022497"/>
    </source>
</evidence>
<dbReference type="InterPro" id="IPR031159">
    <property type="entry name" value="HC_PRO_CPD_dom"/>
</dbReference>
<keyword evidence="23" id="KW-0693">Viral RNA replication</keyword>
<dbReference type="SUPFAM" id="SSF50494">
    <property type="entry name" value="Trypsin-like serine proteases"/>
    <property type="match status" value="1"/>
</dbReference>
<evidence type="ECO:0000256" key="14">
    <source>
        <dbReference type="ARBA" id="ARBA00022670"/>
    </source>
</evidence>
<feature type="domain" description="Helicase ATP-binding" evidence="36">
    <location>
        <begin position="701"/>
        <end position="859"/>
    </location>
</feature>
<evidence type="ECO:0000256" key="17">
    <source>
        <dbReference type="ARBA" id="ARBA00022741"/>
    </source>
</evidence>
<dbReference type="InterPro" id="IPR001730">
    <property type="entry name" value="Potyv_NIa-pro_dom"/>
</dbReference>
<dbReference type="RefSeq" id="YP_009508901.1">
    <property type="nucleotide sequence ID" value="NC_039088.1"/>
</dbReference>
<dbReference type="GO" id="GO:0016818">
    <property type="term" value="F:hydrolase activity, acting on acid anhydrides, in phosphorus-containing anhydrides"/>
    <property type="evidence" value="ECO:0007669"/>
    <property type="project" value="InterPro"/>
</dbReference>
<evidence type="ECO:0000256" key="18">
    <source>
        <dbReference type="ARBA" id="ARBA00022801"/>
    </source>
</evidence>
<evidence type="ECO:0000256" key="4">
    <source>
        <dbReference type="ARBA" id="ARBA00006064"/>
    </source>
</evidence>
<keyword evidence="20" id="KW-0788">Thiol protease</keyword>
<dbReference type="PROSITE" id="PS51194">
    <property type="entry name" value="HELICASE_CTER"/>
    <property type="match status" value="1"/>
</dbReference>
<evidence type="ECO:0000256" key="1">
    <source>
        <dbReference type="ARBA" id="ARBA00000785"/>
    </source>
</evidence>
<evidence type="ECO:0000256" key="12">
    <source>
        <dbReference type="ARBA" id="ARBA00022581"/>
    </source>
</evidence>
<feature type="transmembrane region" description="Helical" evidence="34">
    <location>
        <begin position="497"/>
        <end position="519"/>
    </location>
</feature>
<keyword evidence="24" id="KW-0899">Viral immunoevasion</keyword>
<dbReference type="InterPro" id="IPR043128">
    <property type="entry name" value="Rev_trsase/Diguanyl_cyclase"/>
</dbReference>
<dbReference type="SUPFAM" id="SSF56672">
    <property type="entry name" value="DNA/RNA polymerases"/>
    <property type="match status" value="1"/>
</dbReference>
<feature type="active site" description="For helper component proteinase activity" evidence="32">
    <location>
        <position position="151"/>
    </location>
</feature>
<evidence type="ECO:0000256" key="32">
    <source>
        <dbReference type="PROSITE-ProRule" id="PRU01080"/>
    </source>
</evidence>
<dbReference type="Pfam" id="PF00270">
    <property type="entry name" value="DEAD"/>
    <property type="match status" value="1"/>
</dbReference>
<evidence type="ECO:0000256" key="2">
    <source>
        <dbReference type="ARBA" id="ARBA00001848"/>
    </source>
</evidence>
<feature type="transmembrane region" description="Helical" evidence="34">
    <location>
        <begin position="470"/>
        <end position="488"/>
    </location>
</feature>
<evidence type="ECO:0000256" key="11">
    <source>
        <dbReference type="ARBA" id="ARBA00022561"/>
    </source>
</evidence>
<dbReference type="Pfam" id="PF00680">
    <property type="entry name" value="RdRP_1"/>
    <property type="match status" value="1"/>
</dbReference>
<evidence type="ECO:0000256" key="24">
    <source>
        <dbReference type="ARBA" id="ARBA00023280"/>
    </source>
</evidence>
<feature type="domain" description="Helicase C-terminal" evidence="37">
    <location>
        <begin position="865"/>
        <end position="1037"/>
    </location>
</feature>
<dbReference type="Pfam" id="PF00271">
    <property type="entry name" value="Helicase_C"/>
    <property type="match status" value="1"/>
</dbReference>
<evidence type="ECO:0000256" key="19">
    <source>
        <dbReference type="ARBA" id="ARBA00022806"/>
    </source>
</evidence>
<keyword evidence="8" id="KW-1139">Helical capsid protein</keyword>
<dbReference type="InterPro" id="IPR001592">
    <property type="entry name" value="Poty_coat"/>
</dbReference>
<keyword evidence="10" id="KW-0597">Phosphoprotein</keyword>
<dbReference type="Pfam" id="PF08440">
    <property type="entry name" value="Poty_PP"/>
    <property type="match status" value="1"/>
</dbReference>
<evidence type="ECO:0000259" key="35">
    <source>
        <dbReference type="PROSITE" id="PS50507"/>
    </source>
</evidence>
<evidence type="ECO:0000256" key="6">
    <source>
        <dbReference type="ARBA" id="ARBA00022484"/>
    </source>
</evidence>
<keyword evidence="5" id="KW-0941">Suppressor of RNA silencing</keyword>
<dbReference type="PANTHER" id="PTHR18934">
    <property type="entry name" value="ATP-DEPENDENT RNA HELICASE"/>
    <property type="match status" value="1"/>
</dbReference>
<dbReference type="PROSITE" id="PS51192">
    <property type="entry name" value="HELICASE_ATP_BIND_1"/>
    <property type="match status" value="1"/>
</dbReference>
<comment type="function">
    <text evidence="29">Indispensable for virus replication.</text>
</comment>
<comment type="function">
    <text evidence="25">Has RNA-binding and proteolytic activities.</text>
</comment>
<evidence type="ECO:0000256" key="13">
    <source>
        <dbReference type="ARBA" id="ARBA00022632"/>
    </source>
</evidence>
<dbReference type="PROSITE" id="PS51436">
    <property type="entry name" value="POTYVIRUS_NIA_PRO"/>
    <property type="match status" value="1"/>
</dbReference>
<evidence type="ECO:0000256" key="26">
    <source>
        <dbReference type="ARBA" id="ARBA00029404"/>
    </source>
</evidence>
<keyword evidence="41" id="KW-1185">Reference proteome</keyword>
<feature type="active site" description="For helper component proteinase activity" evidence="32">
    <location>
        <position position="223"/>
    </location>
</feature>
<name>A0A2D1P871_9POTY</name>
<dbReference type="Pfam" id="PF00863">
    <property type="entry name" value="Peptidase_C4"/>
    <property type="match status" value="1"/>
</dbReference>
<dbReference type="GO" id="GO:0005524">
    <property type="term" value="F:ATP binding"/>
    <property type="evidence" value="ECO:0007669"/>
    <property type="project" value="UniProtKB-KW"/>
</dbReference>
<evidence type="ECO:0000256" key="20">
    <source>
        <dbReference type="ARBA" id="ARBA00022807"/>
    </source>
</evidence>
<keyword evidence="12" id="KW-0945">Host-virus interaction</keyword>
<comment type="subcellular location">
    <subcellularLocation>
        <location evidence="30">Host cytoplasmic vesicle</location>
    </subcellularLocation>
    <subcellularLocation>
        <location evidence="3">Virion</location>
    </subcellularLocation>
</comment>
<comment type="catalytic activity">
    <reaction evidence="1">
        <text>Hydrolyzes glutaminyl bonds, and activity is further restricted by preferences for the amino acids in P6 - P1' that vary with the species of potyvirus, e.g. Glu-Xaa-Xaa-Tyr-Xaa-Gln-|-(Ser or Gly) for the enzyme from tobacco etch virus. The natural substrate is the viral polyprotein, but other proteins and oligopeptides containing the appropriate consensus sequence are also cleaved.</text>
        <dbReference type="EC" id="3.4.22.44"/>
    </reaction>
</comment>
<keyword evidence="34" id="KW-1133">Transmembrane helix</keyword>
<reference evidence="41" key="1">
    <citation type="submission" date="2017-07" db="EMBL/GenBank/DDBJ databases">
        <authorList>
            <person name="Sangeetha E."/>
            <person name="Nagesh S."/>
            <person name="Gopal P."/>
            <person name="Usha R."/>
            <person name="Venugopal M.N."/>
            <person name="Jebasingh T."/>
        </authorList>
    </citation>
    <scope>NUCLEOTIDE SEQUENCE [LARGE SCALE GENOMIC DNA]</scope>
</reference>
<dbReference type="KEGG" id="vg:37620444"/>
<keyword evidence="18" id="KW-0378">Hydrolase</keyword>
<comment type="function">
    <text evidence="26">An RNA-dependent RNA polymerase that plays an essential role in the virus replication.</text>
</comment>
<feature type="domain" description="Peptidase C4" evidence="38">
    <location>
        <begin position="1542"/>
        <end position="1760"/>
    </location>
</feature>
<dbReference type="SMART" id="SM00487">
    <property type="entry name" value="DEXDc"/>
    <property type="match status" value="1"/>
</dbReference>
<keyword evidence="14" id="KW-0645">Protease</keyword>
<evidence type="ECO:0000256" key="23">
    <source>
        <dbReference type="ARBA" id="ARBA00022953"/>
    </source>
</evidence>
<dbReference type="Proteomes" id="UP000246598">
    <property type="component" value="Segment"/>
</dbReference>
<keyword evidence="9" id="KW-0191">Covalent protein-RNA linkage</keyword>
<evidence type="ECO:0000256" key="21">
    <source>
        <dbReference type="ARBA" id="ARBA00022840"/>
    </source>
</evidence>
<evidence type="ECO:0000259" key="38">
    <source>
        <dbReference type="PROSITE" id="PS51436"/>
    </source>
</evidence>
<evidence type="ECO:0000256" key="3">
    <source>
        <dbReference type="ARBA" id="ARBA00004328"/>
    </source>
</evidence>
<dbReference type="Gene3D" id="3.30.70.270">
    <property type="match status" value="1"/>
</dbReference>
<dbReference type="InterPro" id="IPR027417">
    <property type="entry name" value="P-loop_NTPase"/>
</dbReference>
<dbReference type="InterPro" id="IPR043502">
    <property type="entry name" value="DNA/RNA_pol_sf"/>
</dbReference>
<dbReference type="InterPro" id="IPR042308">
    <property type="entry name" value="HC_PRO_CPD_sf"/>
</dbReference>
<dbReference type="InterPro" id="IPR007094">
    <property type="entry name" value="RNA-dir_pol_PSvirus"/>
</dbReference>
<sequence precursor="true">MASGKKQLGNFKVEVLDVLNTHMAQMLMGKTLSVEERTREVLVQIVKKHYRKNEMKEGGDFVMVDGKGKTVASFPTLLKGKPTLKDFVDKEFQIPAQQPFNTCDSVTKCIKAHRQQLAHMRTISSDYTFGGISKICPIPLIQGMVPVQGMCFFTMVVSLSYFIPPELDDKFAQLLEEILQLLKAWPTFETVAKIAQFIIYRIPILAHVPIPALAVDHENGLMHFCDQRGVPAGWHVLKIGMLAELANAGTMTTSKLNKYYVGGSNEGQDDLDFYVEQIHKIKKNFSRWLTSGTLFSDLANDVHLTAFLALSPAHLAKLHHYLEISAEEAQKIVQLDAVNKNKIMAAAVIQTALKGIRIKLRETDIEKVWLHLHKTLDHILQDDDSDASARLREACTRMYNVLCANKKFVYQCEKHTYSRDNATLREMFGCSSTWLSRLQRKLHILSGERQLVVSNIKLACFSDGIIHRTIPYVNAFYLYFTINLFAFLSNIYSLARLFFLFIFAWYGCVSLTSIVFHLIKMLVLSRLSRNYNKVLFCGFVFCMFELGRYIAWKKSQRKENQPQELQASIKSSEKQMMSVMAMITLLVHAFDIDLAITMSNSLNHVARMANMLTDTTAGWVMRGNDSQELQMQLFDLALEADDTIRNELDEASTSHTTYETFSSWMAEQTLFENDKTRPLSYGRVESLVEIDRDNAVESGQALVDTTNAWTQVVGQTGSGKSTRLPIAYYNRLRHVAARKRAILICEPTQATTQNVAYSLSHQHGKQVYYQHEGKIQNGDMSIQVMTYGTAFFKAMSADTFIQQFDAVFLDESHLITAHSLALESYLNKCVSVRKFYLSATPRNHVPTNAIVRRFQIFEHAQPEVSIEAFISSIGKGDSLDALNYGEKVLIFLSGREQCNRAAMKTAATQYGIRAFSLHKENFPSNYPKILDALSAPGRCYIYATNILETGVTLNVDVVVDFGFTNQPKLNLTERTLLLEKRRVTEAERKQRIGRAGRLRDGHAIVLGKTCQAIEMVTPDVVFDAALLSFVYNLEIYVNAHLDCEWLATITREQARTMLNFRLSVFFMRDLVNKQGNIRSELLQAVKNKTWKSLKVHTTNFQANNREYQQWNRLDHYTLTNFCAENSQAFGEISHIRVPFITHDMLDFDLVEIAKAVAHYKPNMMTVFGSKPAKGVSLVMKVDETNVFDTLRVARLLKRDYENQISSKKTAINTQRESPISYLLSTRIVDDLTAKLTQQIQRAERNIRKLDGFITNLEVYANAPLPNEPAVMGHGDYEEIGRCMQLQMEGKLTRESMIESLQLEDIPNASLKDAILLGNRRSILALSFLACGAFAGLAWYLTWDDNEGLNNKWNKKQRVAVHKEVLEMKGKHLNRDKRNVALQDTFDEAYTAIRGDEDFERVRSRRKGAKEKDIAPVMRYAQQKRPFLTLYDLTLDEDITHAVFADHNNQAFYETANPLANLKDVETHLQSHKDKGGVVFWSDYADDTIFMTITKRDGTVQKVRLTPHSSERTTRHGGQQGFKEHEGQYRQTGDVEILKQPQQTLEIDTRLSNNNTNLEIMNMIGHIQIGEGRLHCLLYKDFIIMPAHVMQKPLPLTISFKHYTVKIPELQEAYAFEGFDLLCIKRPPQLAPIKCSASLATAQEGMIVQMLHKKFLTNKPIITVTAPIHETSELRWAHQIPTVVGMCGAPVVDTQTGKIVGIHVMGDSFKKHNVFETFPSDALEILNTNDKKIHQRYISQKIKIWTFIPETHGYDPRKIQGLQMLKVESLRVPKDTSMYTIENFVQEAQAGGLFKCREISAPRPLPIGVSAQHMQNVAFANAILNKRHTYVGESPYWREFKRIHSEHVRGISAFEDFYAPSALTFDAYWKDLLKFNRTSASDPTWNEKALKHSMLATIQALKDAGMVPTRVRTTFEVLSDIQWSTAAGPLYAMKKKELCKDLSTEELDALAIHVKTRLIKGENCGVWNGSMKAELRPIEKVQANKTRVFTAAPLTTLIASKFFVDDFNKQFYATHLKAPHTVGINKFARGWEQLYTYLHKDGWLHGSGDGSRFDSSIDDFWFDKLYTIRAHFFHEDDKSVAQQALGNMYREFLYTPIHTTSGNILVKQVGNNSGQPSTVVDNTLILMMSFYYAYIMKTQDFNCECLNDCMRFVCNGDDNKFSLAPDFVKKYGGEFTTEIKQLGLTYEFDDLTEDITENPYMSLTMVRTCSGIGFSLHPSRVVAIVQWIKKGDIIQATQAAFAAMVEAYNDPWLFSILHLYLVWLIIEYKDALNFARVNGIFGVVYMDPCQVHALHYGIPTANELKEDEDYDDDSDEDLEIVEFCSQQFQMDLVGTPTAPRQGSTIASASTSGTASTNLPGSGGTRTAPLAPITGQQHAENPPQPVESFDAQQQDFAPSGGDDDTDIQWRIPPTPRRLSHFNNPRVKGKRIWNRRIINSIAKEQFTQSSQLATTLQFERWAEDVRKSLGTPNEDDFQIYLTSWCLWCANNGTSSEVDVNQTMEIHSGGKYSTIPIAIFVEPAVQNGGLRKIMRHLSDITSQILAKGGKMTAWGTKRGYTQLAMIPYAFDFCVQTNGMPKTVREQLNQGKAAAIGSGYQRVMLLDGKVQRSKTSYERHVDTDVDEFEHGSMGEPRATLY</sequence>
<dbReference type="CDD" id="cd23175">
    <property type="entry name" value="ps-ssRNAv_Potyviridae_RdRp"/>
    <property type="match status" value="1"/>
</dbReference>
<evidence type="ECO:0000259" key="37">
    <source>
        <dbReference type="PROSITE" id="PS51194"/>
    </source>
</evidence>
<evidence type="ECO:0000256" key="29">
    <source>
        <dbReference type="ARBA" id="ARBA00034080"/>
    </source>
</evidence>
<dbReference type="InterPro" id="IPR043504">
    <property type="entry name" value="Peptidase_S1_PA_chymotrypsin"/>
</dbReference>